<dbReference type="STRING" id="576137.A0A1L7WN20"/>
<dbReference type="Proteomes" id="UP000184330">
    <property type="component" value="Unassembled WGS sequence"/>
</dbReference>
<evidence type="ECO:0000313" key="4">
    <source>
        <dbReference type="Proteomes" id="UP000184330"/>
    </source>
</evidence>
<keyword evidence="4" id="KW-1185">Reference proteome</keyword>
<proteinExistence type="predicted"/>
<dbReference type="PANTHER" id="PTHR43628">
    <property type="entry name" value="ACTIVATOR OF C KINASE PROTEIN 1-RELATED"/>
    <property type="match status" value="1"/>
</dbReference>
<feature type="compositionally biased region" description="Polar residues" evidence="1">
    <location>
        <begin position="185"/>
        <end position="195"/>
    </location>
</feature>
<evidence type="ECO:0000256" key="2">
    <source>
        <dbReference type="SAM" id="Phobius"/>
    </source>
</evidence>
<feature type="compositionally biased region" description="Low complexity" evidence="1">
    <location>
        <begin position="73"/>
        <end position="92"/>
    </location>
</feature>
<feature type="region of interest" description="Disordered" evidence="1">
    <location>
        <begin position="1"/>
        <end position="197"/>
    </location>
</feature>
<protein>
    <submittedName>
        <fullName evidence="3">Uncharacterized protein</fullName>
    </submittedName>
</protein>
<feature type="compositionally biased region" description="Basic and acidic residues" evidence="1">
    <location>
        <begin position="1"/>
        <end position="21"/>
    </location>
</feature>
<dbReference type="SUPFAM" id="SSF81901">
    <property type="entry name" value="HCP-like"/>
    <property type="match status" value="1"/>
</dbReference>
<feature type="compositionally biased region" description="Polar residues" evidence="1">
    <location>
        <begin position="163"/>
        <end position="174"/>
    </location>
</feature>
<dbReference type="SMART" id="SM00671">
    <property type="entry name" value="SEL1"/>
    <property type="match status" value="3"/>
</dbReference>
<name>A0A1L7WN20_9HELO</name>
<dbReference type="OrthoDB" id="2148946at2759"/>
<accession>A0A1L7WN20</accession>
<evidence type="ECO:0000313" key="3">
    <source>
        <dbReference type="EMBL" id="CZR54175.1"/>
    </source>
</evidence>
<keyword evidence="2" id="KW-0472">Membrane</keyword>
<dbReference type="GO" id="GO:0032153">
    <property type="term" value="C:cell division site"/>
    <property type="evidence" value="ECO:0007669"/>
    <property type="project" value="TreeGrafter"/>
</dbReference>
<dbReference type="Pfam" id="PF08238">
    <property type="entry name" value="Sel1"/>
    <property type="match status" value="3"/>
</dbReference>
<sequence>MPFKDLLKKKDKGEEQVHEVEEQPVFLFMRSDTNTQELIRPPTFDSHNTPDPPPFADSRNESKTSRLFKGRSRSGSVNSTASVSSRTSQRSNTKSTSSRRLSERLHLKKAEPTSDSVPQDLPEIQLPAGEEGGDGAESQWEKRATMLARKNEQSRSRPGTPVGGSTTDLGSFNDLSIGERPGSSAGRQESVVSTKQTDDNIQEAIRLHEAGELVTSTSMFGRLADPNGENNALSQVLYGLALRYLREDPVATRRSDLIIKPILTILLFRHGWGCDPNPAEAVKYLSAAASNAASVEDLALQAGMKKGGAAKGELVLAIFELANCFRHGWGVQVDKFAAKQYYETAANLGDTDAMNEVGWCYMEGFGCKKDKYTAARYYRLAETSGSKTLGNSWYVMFFLSLFIFLPYGPFCSWAGSLCESLHVRRGPVAIPCRSVPDDESDTWPIGCQFPRDPPLKLFWINSTNAYWFLSCRIWKEKYDPDKTDPKKK</sequence>
<dbReference type="PANTHER" id="PTHR43628:SF1">
    <property type="entry name" value="CHITIN SYNTHASE REGULATORY FACTOR 2-RELATED"/>
    <property type="match status" value="1"/>
</dbReference>
<evidence type="ECO:0000256" key="1">
    <source>
        <dbReference type="SAM" id="MobiDB-lite"/>
    </source>
</evidence>
<dbReference type="InterPro" id="IPR011990">
    <property type="entry name" value="TPR-like_helical_dom_sf"/>
</dbReference>
<organism evidence="3 4">
    <name type="scientific">Phialocephala subalpina</name>
    <dbReference type="NCBI Taxonomy" id="576137"/>
    <lineage>
        <taxon>Eukaryota</taxon>
        <taxon>Fungi</taxon>
        <taxon>Dikarya</taxon>
        <taxon>Ascomycota</taxon>
        <taxon>Pezizomycotina</taxon>
        <taxon>Leotiomycetes</taxon>
        <taxon>Helotiales</taxon>
        <taxon>Mollisiaceae</taxon>
        <taxon>Phialocephala</taxon>
        <taxon>Phialocephala fortinii species complex</taxon>
    </lineage>
</organism>
<dbReference type="AlphaFoldDB" id="A0A1L7WN20"/>
<dbReference type="InterPro" id="IPR052945">
    <property type="entry name" value="Mitotic_Regulator"/>
</dbReference>
<feature type="compositionally biased region" description="Basic and acidic residues" evidence="1">
    <location>
        <begin position="139"/>
        <end position="155"/>
    </location>
</feature>
<keyword evidence="2" id="KW-0812">Transmembrane</keyword>
<gene>
    <name evidence="3" type="ORF">PAC_04058</name>
</gene>
<feature type="compositionally biased region" description="Basic and acidic residues" evidence="1">
    <location>
        <begin position="100"/>
        <end position="112"/>
    </location>
</feature>
<dbReference type="Gene3D" id="1.25.40.10">
    <property type="entry name" value="Tetratricopeptide repeat domain"/>
    <property type="match status" value="1"/>
</dbReference>
<keyword evidence="2" id="KW-1133">Transmembrane helix</keyword>
<dbReference type="EMBL" id="FJOG01000004">
    <property type="protein sequence ID" value="CZR54175.1"/>
    <property type="molecule type" value="Genomic_DNA"/>
</dbReference>
<reference evidence="3 4" key="1">
    <citation type="submission" date="2016-03" db="EMBL/GenBank/DDBJ databases">
        <authorList>
            <person name="Ploux O."/>
        </authorList>
    </citation>
    <scope>NUCLEOTIDE SEQUENCE [LARGE SCALE GENOMIC DNA]</scope>
    <source>
        <strain evidence="3 4">UAMH 11012</strain>
    </source>
</reference>
<feature type="transmembrane region" description="Helical" evidence="2">
    <location>
        <begin position="393"/>
        <end position="415"/>
    </location>
</feature>
<dbReference type="InterPro" id="IPR006597">
    <property type="entry name" value="Sel1-like"/>
</dbReference>
<dbReference type="GO" id="GO:0010972">
    <property type="term" value="P:negative regulation of G2/M transition of mitotic cell cycle"/>
    <property type="evidence" value="ECO:0007669"/>
    <property type="project" value="TreeGrafter"/>
</dbReference>